<proteinExistence type="predicted"/>
<name>A0A9D5A4I2_PEA</name>
<sequence>MFAKKLTTVNPFAKKRSQHVVVSSTSNANTKKLWRLPHVFARMLELPFPSDADVSIEETTQFFRFVASCNQTNIFNSGGVRAHAIEILPGITKIVVKRFDGGDVVVAGQKERGSSFSVDLWRFRLPPCTQPERVTAVCTGGKLVVTVPKIKG</sequence>
<evidence type="ECO:0000313" key="1">
    <source>
        <dbReference type="EMBL" id="KAI5395154.1"/>
    </source>
</evidence>
<dbReference type="CDD" id="cd06464">
    <property type="entry name" value="ACD_sHsps-like"/>
    <property type="match status" value="1"/>
</dbReference>
<dbReference type="PANTHER" id="PTHR33879:SF21">
    <property type="entry name" value="SHOCK 22 KDA PROTEIN, PUTATIVE-RELATED"/>
    <property type="match status" value="1"/>
</dbReference>
<dbReference type="Gramene" id="PSAT_LOCUS25806_t1">
    <property type="protein sequence ID" value="CAL5206999.1"/>
    <property type="gene ID" value="PSAT_LOCUS25806"/>
</dbReference>
<organism evidence="1 2">
    <name type="scientific">Pisum sativum</name>
    <name type="common">Garden pea</name>
    <name type="synonym">Lathyrus oleraceus</name>
    <dbReference type="NCBI Taxonomy" id="3888"/>
    <lineage>
        <taxon>Eukaryota</taxon>
        <taxon>Viridiplantae</taxon>
        <taxon>Streptophyta</taxon>
        <taxon>Embryophyta</taxon>
        <taxon>Tracheophyta</taxon>
        <taxon>Spermatophyta</taxon>
        <taxon>Magnoliopsida</taxon>
        <taxon>eudicotyledons</taxon>
        <taxon>Gunneridae</taxon>
        <taxon>Pentapetalae</taxon>
        <taxon>rosids</taxon>
        <taxon>fabids</taxon>
        <taxon>Fabales</taxon>
        <taxon>Fabaceae</taxon>
        <taxon>Papilionoideae</taxon>
        <taxon>50 kb inversion clade</taxon>
        <taxon>NPAAA clade</taxon>
        <taxon>Hologalegina</taxon>
        <taxon>IRL clade</taxon>
        <taxon>Fabeae</taxon>
        <taxon>Lathyrus</taxon>
    </lineage>
</organism>
<dbReference type="Proteomes" id="UP001058974">
    <property type="component" value="Chromosome 6"/>
</dbReference>
<protein>
    <recommendedName>
        <fullName evidence="3">SHSP domain-containing protein</fullName>
    </recommendedName>
</protein>
<gene>
    <name evidence="1" type="ORF">KIW84_061669</name>
</gene>
<dbReference type="EMBL" id="JAMSHJ010000006">
    <property type="protein sequence ID" value="KAI5395154.1"/>
    <property type="molecule type" value="Genomic_DNA"/>
</dbReference>
<dbReference type="AlphaFoldDB" id="A0A9D5A4I2"/>
<dbReference type="Gramene" id="Psat06G0166900-T1">
    <property type="protein sequence ID" value="KAI5395154.1"/>
    <property type="gene ID" value="KIW84_061669"/>
</dbReference>
<evidence type="ECO:0008006" key="3">
    <source>
        <dbReference type="Google" id="ProtNLM"/>
    </source>
</evidence>
<accession>A0A9D5A4I2</accession>
<dbReference type="PANTHER" id="PTHR33879">
    <property type="entry name" value="17.6 KDA CLASS II HEAT SHOCK PROTEIN-RELATED"/>
    <property type="match status" value="1"/>
</dbReference>
<keyword evidence="2" id="KW-1185">Reference proteome</keyword>
<dbReference type="Gramene" id="Psat0s1925g0160.1">
    <property type="protein sequence ID" value="Psat0s1925g0160.1.cds1"/>
    <property type="gene ID" value="Psat0s1925g0160"/>
</dbReference>
<evidence type="ECO:0000313" key="2">
    <source>
        <dbReference type="Proteomes" id="UP001058974"/>
    </source>
</evidence>
<comment type="caution">
    <text evidence="1">The sequence shown here is derived from an EMBL/GenBank/DDBJ whole genome shotgun (WGS) entry which is preliminary data.</text>
</comment>
<dbReference type="OrthoDB" id="1922291at2759"/>
<reference evidence="1 2" key="1">
    <citation type="journal article" date="2022" name="Nat. Genet.">
        <title>Improved pea reference genome and pan-genome highlight genomic features and evolutionary characteristics.</title>
        <authorList>
            <person name="Yang T."/>
            <person name="Liu R."/>
            <person name="Luo Y."/>
            <person name="Hu S."/>
            <person name="Wang D."/>
            <person name="Wang C."/>
            <person name="Pandey M.K."/>
            <person name="Ge S."/>
            <person name="Xu Q."/>
            <person name="Li N."/>
            <person name="Li G."/>
            <person name="Huang Y."/>
            <person name="Saxena R.K."/>
            <person name="Ji Y."/>
            <person name="Li M."/>
            <person name="Yan X."/>
            <person name="He Y."/>
            <person name="Liu Y."/>
            <person name="Wang X."/>
            <person name="Xiang C."/>
            <person name="Varshney R.K."/>
            <person name="Ding H."/>
            <person name="Gao S."/>
            <person name="Zong X."/>
        </authorList>
    </citation>
    <scope>NUCLEOTIDE SEQUENCE [LARGE SCALE GENOMIC DNA]</scope>
    <source>
        <strain evidence="1 2">cv. Zhongwan 6</strain>
    </source>
</reference>